<dbReference type="InterPro" id="IPR007110">
    <property type="entry name" value="Ig-like_dom"/>
</dbReference>
<dbReference type="Pfam" id="PF02415">
    <property type="entry name" value="Chlam_PMP"/>
    <property type="match status" value="2"/>
</dbReference>
<dbReference type="SMART" id="SM00710">
    <property type="entry name" value="PbH1"/>
    <property type="match status" value="8"/>
</dbReference>
<organism evidence="12 13">
    <name type="scientific">Fibrella rubiginis</name>
    <dbReference type="NCBI Taxonomy" id="2817060"/>
    <lineage>
        <taxon>Bacteria</taxon>
        <taxon>Pseudomonadati</taxon>
        <taxon>Bacteroidota</taxon>
        <taxon>Cytophagia</taxon>
        <taxon>Cytophagales</taxon>
        <taxon>Spirosomataceae</taxon>
        <taxon>Fibrella</taxon>
    </lineage>
</organism>
<evidence type="ECO:0000259" key="11">
    <source>
        <dbReference type="PROSITE" id="PS50835"/>
    </source>
</evidence>
<comment type="caution">
    <text evidence="12">The sequence shown here is derived from an EMBL/GenBank/DDBJ whole genome shotgun (WGS) entry which is preliminary data.</text>
</comment>
<keyword evidence="8" id="KW-1015">Disulfide bond</keyword>
<dbReference type="Proteomes" id="UP000664034">
    <property type="component" value="Unassembled WGS sequence"/>
</dbReference>
<dbReference type="RefSeq" id="WP_207367036.1">
    <property type="nucleotide sequence ID" value="NZ_JAFMYV010000015.1"/>
</dbReference>
<dbReference type="InterPro" id="IPR036179">
    <property type="entry name" value="Ig-like_dom_sf"/>
</dbReference>
<evidence type="ECO:0000256" key="4">
    <source>
        <dbReference type="ARBA" id="ARBA00022525"/>
    </source>
</evidence>
<dbReference type="InterPro" id="IPR059226">
    <property type="entry name" value="Choice_anch_Q_dom"/>
</dbReference>
<dbReference type="SMART" id="SM00408">
    <property type="entry name" value="IGc2"/>
    <property type="match status" value="2"/>
</dbReference>
<dbReference type="NCBIfam" id="TIGR01376">
    <property type="entry name" value="POMP_repeat"/>
    <property type="match status" value="1"/>
</dbReference>
<dbReference type="InterPro" id="IPR003599">
    <property type="entry name" value="Ig_sub"/>
</dbReference>
<feature type="domain" description="Ig-like" evidence="11">
    <location>
        <begin position="1829"/>
        <end position="1915"/>
    </location>
</feature>
<evidence type="ECO:0000256" key="1">
    <source>
        <dbReference type="ARBA" id="ARBA00004196"/>
    </source>
</evidence>
<dbReference type="EMBL" id="JAFMYV010000015">
    <property type="protein sequence ID" value="MBO0939504.1"/>
    <property type="molecule type" value="Genomic_DNA"/>
</dbReference>
<dbReference type="Gene3D" id="2.60.40.10">
    <property type="entry name" value="Immunoglobulins"/>
    <property type="match status" value="5"/>
</dbReference>
<feature type="compositionally biased region" description="Polar residues" evidence="10">
    <location>
        <begin position="683"/>
        <end position="698"/>
    </location>
</feature>
<reference evidence="12" key="1">
    <citation type="submission" date="2021-03" db="EMBL/GenBank/DDBJ databases">
        <title>Fibrella sp. HMF5335 genome sequencing and assembly.</title>
        <authorList>
            <person name="Kang H."/>
            <person name="Kim H."/>
            <person name="Bae S."/>
            <person name="Joh K."/>
        </authorList>
    </citation>
    <scope>NUCLEOTIDE SEQUENCE</scope>
    <source>
        <strain evidence="12">HMF5335</strain>
    </source>
</reference>
<dbReference type="InterPro" id="IPR003368">
    <property type="entry name" value="POMP_repeat"/>
</dbReference>
<evidence type="ECO:0000256" key="2">
    <source>
        <dbReference type="ARBA" id="ARBA00004442"/>
    </source>
</evidence>
<feature type="domain" description="Ig-like" evidence="11">
    <location>
        <begin position="2010"/>
        <end position="2077"/>
    </location>
</feature>
<evidence type="ECO:0000313" key="12">
    <source>
        <dbReference type="EMBL" id="MBO0939504.1"/>
    </source>
</evidence>
<keyword evidence="5" id="KW-0732">Signal</keyword>
<dbReference type="InterPro" id="IPR006626">
    <property type="entry name" value="PbH1"/>
</dbReference>
<evidence type="ECO:0000256" key="8">
    <source>
        <dbReference type="ARBA" id="ARBA00023157"/>
    </source>
</evidence>
<dbReference type="InterPro" id="IPR011050">
    <property type="entry name" value="Pectin_lyase_fold/virulence"/>
</dbReference>
<evidence type="ECO:0000256" key="10">
    <source>
        <dbReference type="SAM" id="MobiDB-lite"/>
    </source>
</evidence>
<dbReference type="SMART" id="SM00409">
    <property type="entry name" value="IG"/>
    <property type="match status" value="4"/>
</dbReference>
<dbReference type="InterPro" id="IPR035986">
    <property type="entry name" value="PKD_dom_sf"/>
</dbReference>
<dbReference type="InterPro" id="IPR012334">
    <property type="entry name" value="Pectin_lyas_fold"/>
</dbReference>
<keyword evidence="4" id="KW-0964">Secreted</keyword>
<evidence type="ECO:0000256" key="7">
    <source>
        <dbReference type="ARBA" id="ARBA00023136"/>
    </source>
</evidence>
<protein>
    <submittedName>
        <fullName evidence="12">Immunoglobulin domain-containing protein</fullName>
    </submittedName>
</protein>
<dbReference type="CDD" id="cd00096">
    <property type="entry name" value="Ig"/>
    <property type="match status" value="1"/>
</dbReference>
<dbReference type="SUPFAM" id="SSF51126">
    <property type="entry name" value="Pectin lyase-like"/>
    <property type="match status" value="3"/>
</dbReference>
<dbReference type="SUPFAM" id="SSF48726">
    <property type="entry name" value="Immunoglobulin"/>
    <property type="match status" value="4"/>
</dbReference>
<dbReference type="GO" id="GO:0009279">
    <property type="term" value="C:cell outer membrane"/>
    <property type="evidence" value="ECO:0007669"/>
    <property type="project" value="UniProtKB-SubCell"/>
</dbReference>
<evidence type="ECO:0000256" key="5">
    <source>
        <dbReference type="ARBA" id="ARBA00022729"/>
    </source>
</evidence>
<feature type="domain" description="Ig-like" evidence="11">
    <location>
        <begin position="1015"/>
        <end position="1097"/>
    </location>
</feature>
<comment type="subcellular location">
    <subcellularLocation>
        <location evidence="1">Cell envelope</location>
    </subcellularLocation>
    <subcellularLocation>
        <location evidence="2">Cell outer membrane</location>
    </subcellularLocation>
    <subcellularLocation>
        <location evidence="3">Secreted</location>
    </subcellularLocation>
</comment>
<accession>A0A939K5H8</accession>
<dbReference type="InterPro" id="IPR003598">
    <property type="entry name" value="Ig_sub2"/>
</dbReference>
<keyword evidence="6" id="KW-0677">Repeat</keyword>
<dbReference type="InterPro" id="IPR013783">
    <property type="entry name" value="Ig-like_fold"/>
</dbReference>
<dbReference type="GO" id="GO:0098609">
    <property type="term" value="P:cell-cell adhesion"/>
    <property type="evidence" value="ECO:0007669"/>
    <property type="project" value="TreeGrafter"/>
</dbReference>
<dbReference type="NCBIfam" id="NF041518">
    <property type="entry name" value="choice_anch_Q"/>
    <property type="match status" value="1"/>
</dbReference>
<dbReference type="Gene3D" id="2.160.20.10">
    <property type="entry name" value="Single-stranded right-handed beta-helix, Pectin lyase-like"/>
    <property type="match status" value="3"/>
</dbReference>
<evidence type="ECO:0000313" key="13">
    <source>
        <dbReference type="Proteomes" id="UP000664034"/>
    </source>
</evidence>
<evidence type="ECO:0000256" key="9">
    <source>
        <dbReference type="ARBA" id="ARBA00023237"/>
    </source>
</evidence>
<keyword evidence="13" id="KW-1185">Reference proteome</keyword>
<keyword evidence="7" id="KW-0472">Membrane</keyword>
<dbReference type="Pfam" id="PF13927">
    <property type="entry name" value="Ig_3"/>
    <property type="match status" value="1"/>
</dbReference>
<feature type="region of interest" description="Disordered" evidence="10">
    <location>
        <begin position="675"/>
        <end position="698"/>
    </location>
</feature>
<dbReference type="PROSITE" id="PS50835">
    <property type="entry name" value="IG_LIKE"/>
    <property type="match status" value="3"/>
</dbReference>
<gene>
    <name evidence="12" type="ORF">J2I47_23340</name>
</gene>
<evidence type="ECO:0000256" key="6">
    <source>
        <dbReference type="ARBA" id="ARBA00022737"/>
    </source>
</evidence>
<dbReference type="PANTHER" id="PTHR44170">
    <property type="entry name" value="PROTEIN SIDEKICK"/>
    <property type="match status" value="1"/>
</dbReference>
<sequence length="2184" mass="220443">MPSFFTLLPGSRFSLRFCFSFLFGVAGWLWPSLANGQTIRYVSTTGTHTDPASATTSWASSTTDLQGAIDASLAGDAVWVAAGTYKPGGSANLDKTISFALKNGVMVLGGFPATGSPTLAQRNPRTHLTTLSGDLDNDGTLAGNSYHIFFLPGSLGLNTSAQLDGFELTGGNAANLALINTEIQAVQGGAVYIESGSPVFQNCVFRGNSAGGCGIYGCYGYGGAISNDGGSPGFINCSFTGNSAFGNGGQGGVVYSVNGSPGFTNCSFQGNSAGNAGGVYYESSVPIRFMNCSFQGNSSVNDGFVGVTNSMNWPNNGASITNSVFWNNGGSRAFTYYDAAQPVLSHSLLEAWSDVFFGPGIRYAPVSPFVSTTATSLNPCSEAINNADVASYTALFGSMANAPQTDELGNARFRSGTLDMGARQYDGSLTDLLTLVSQPPASTVVTVNTAVTATFSVTSAGAISFQWYKDNVPIAGQTSGTLALSSAALADAGRYVAVASSSGGCSLTSTAFQLSVLPVYSLTVNVTANPSLTVTQGATTTLTASGAGSYVWSTGFVGNPLIVPVNATTVFSVSGLTGINGGITSVTITTVPVVCRPTLYVTENGAGAQTGADWNNALAGRNLQLAINTAQGCGGQVWVASGTYKPTQDANRAVSFSMKPGVAIYGGFAGNETSLLQRPVPNPNSGQPSSSTLSGDIGTVGTSADNSFHVIYNTPGLTASSLLDGFVVTGGQADVFGGGMFNNGVGAGQMCSPMVRNCSFVDNRATYGGGVWNQGSNGGTSSPRFENTSFERNVATALGGAFYNQPDPNGTTSGTLVNCGFVGNSAPDGGAIYNNGYGGGRALPLLVNCAFINNTATRGAAMFNIGFTNGRAVPTVVNGSFYGNTATGSGGAIFNNPISGIAGTVLTNCVFWNNGAGTALTPASTFTANTSLLEANIAGGAGNLVAGTSPFSGTGTGTSATVALNPCSPAIGTGDVASYNAAGGPGTDLVGAARLRGGVLDMGAQQFAGTLGTLVTITSQPPSSLTLNAGDDVSVPVSATSSAALTYQWYRNGAVLSGQLSATLSIPNAQTADSGTYVVSVSATDGCSTTSTALQLTVAPSDRPVLSIMATPSAIVTAGVTVTLTASGATSYTWANGTQGNTVVFTPTATTVISVTGTNALGFTGTRSVTVTVTAIPCQSVLYVTQTGAGAQTGNSWGNAVAGRNLQLAINAGIGCGAQVWVAAGRYVPTQDGNRALSFSMQPGVKIYGGFVGNETTLSQRPALNPTLGQVSSSTLSGEIGDPESTTDNSYHVILNGNGITNTDILDGFVVSGGYATDAGGGMYNNANQVTLSNARWVCSPTIRNVLFTNNFAPLGGAIYNDSRVQGRTNPYLENTAFVSNTATLGGAIMNHTFNYGNANWRAVNCRFERNTASQGGAIYSNGDAGGEANFMVANGVFVSNSATQGGVAYNYARLVGGVSPSFVNCSFWGNSSVNFNDQSVPPFFTPGTTLPVFSNSVFWGNAAAGTFVSLGQAPTVNNCALEPGTNGFNGTGNVFETSNPFRSSTSLQLNPCAQAIDLADPNAYTLVGGPATDAAGQPRTFGSGLDAGAVELQLPASVTATLTASSTVVCVGQSVTLTATGAGGISPYQYNFSTGSSATSTTVVMPAVGANPYSVTVTDTNGCRATAQTSVSAVTSPAVSLSASGTLTCGQTSVTLTATASGVTGYRLSNGQTNSTGTFVVSAPGTYTVTVSGVGGCTSTAVTTVESNTTAPTNVSLTAMPSGTLTCAQTSLTLSATPTGSFTYAFSNGATQIGGSAGNTATVNATGTYSVTVTGANGCTSTASISVSTVAVTTLTNALPASVSVCEGSTPSALPVAATGTNLTYQWYKGASALTGKTSNVLTFTAANPADAGNYYAVVSGACGSVSSNTMVLTVRPRPAAPALAPVSRTVAAAPAPATVSLTQYVVATGTLSFSNASGWLNPPNASIASAGMFSFSVTQTDGFGCTSPATPFSLTVLSPLPPTSQTLCRGSQLVLSVPPNGVRYEWYKNGQTAANKLLDVVGVQRGTTTASLTLVSVQTNASFYCKVFAADGSFTWSGPFAVVLGNCGGRVGRAEDTPPLAIILAPNPLENNQLRATVGGAGGQPLTVQLFDGQGLEVDHQSWSSAAAEQGVDWSLASQPAGLYLLRAVSNGRQQSVKVIKP</sequence>
<proteinExistence type="predicted"/>
<dbReference type="SUPFAM" id="SSF49299">
    <property type="entry name" value="PKD domain"/>
    <property type="match status" value="1"/>
</dbReference>
<dbReference type="PANTHER" id="PTHR44170:SF6">
    <property type="entry name" value="CONTACTIN"/>
    <property type="match status" value="1"/>
</dbReference>
<evidence type="ECO:0000256" key="3">
    <source>
        <dbReference type="ARBA" id="ARBA00004613"/>
    </source>
</evidence>
<keyword evidence="9" id="KW-0998">Cell outer membrane</keyword>
<dbReference type="GO" id="GO:0005576">
    <property type="term" value="C:extracellular region"/>
    <property type="evidence" value="ECO:0007669"/>
    <property type="project" value="UniProtKB-SubCell"/>
</dbReference>
<name>A0A939K5H8_9BACT</name>